<sequence>MRRRGRRMMGVGAAVRVSERGAGSVLALALVGAVVAVTLGLVPVLAVFVESQRAANAADAAALAAADAVSGAVAGEPCALAATVAARNGARLTGCTGGDDGEATVAVVVEALVFEVTARARAGPAPAPRRRARARGTPWPRLSRRRSR</sequence>
<dbReference type="NCBIfam" id="TIGR03816">
    <property type="entry name" value="tadE_like_DECH"/>
    <property type="match status" value="1"/>
</dbReference>
<dbReference type="AlphaFoldDB" id="A0AAU7W4Q8"/>
<dbReference type="EMBL" id="CP158374">
    <property type="protein sequence ID" value="XBX81406.1"/>
    <property type="molecule type" value="Genomic_DNA"/>
</dbReference>
<dbReference type="RefSeq" id="WP_350347428.1">
    <property type="nucleotide sequence ID" value="NZ_CP158374.1"/>
</dbReference>
<feature type="region of interest" description="Disordered" evidence="1">
    <location>
        <begin position="124"/>
        <end position="148"/>
    </location>
</feature>
<proteinExistence type="predicted"/>
<organism evidence="3">
    <name type="scientific">Agromyces sp. G08B096</name>
    <dbReference type="NCBI Taxonomy" id="3156399"/>
    <lineage>
        <taxon>Bacteria</taxon>
        <taxon>Bacillati</taxon>
        <taxon>Actinomycetota</taxon>
        <taxon>Actinomycetes</taxon>
        <taxon>Micrococcales</taxon>
        <taxon>Microbacteriaceae</taxon>
        <taxon>Agromyces</taxon>
    </lineage>
</organism>
<keyword evidence="2" id="KW-0472">Membrane</keyword>
<keyword evidence="2" id="KW-1133">Transmembrane helix</keyword>
<feature type="transmembrane region" description="Helical" evidence="2">
    <location>
        <begin position="21"/>
        <end position="49"/>
    </location>
</feature>
<dbReference type="InterPro" id="IPR021202">
    <property type="entry name" value="Rv3654c-like"/>
</dbReference>
<reference evidence="3" key="1">
    <citation type="submission" date="2024-05" db="EMBL/GenBank/DDBJ databases">
        <authorList>
            <person name="Yu L."/>
        </authorList>
    </citation>
    <scope>NUCLEOTIDE SEQUENCE</scope>
    <source>
        <strain evidence="3">G08B096</strain>
    </source>
</reference>
<accession>A0AAU7W4Q8</accession>
<evidence type="ECO:0000313" key="3">
    <source>
        <dbReference type="EMBL" id="XBX81406.1"/>
    </source>
</evidence>
<name>A0AAU7W4Q8_9MICO</name>
<protein>
    <submittedName>
        <fullName evidence="3">Rv3654c family TadE-like protein</fullName>
    </submittedName>
</protein>
<keyword evidence="2" id="KW-0812">Transmembrane</keyword>
<evidence type="ECO:0000256" key="1">
    <source>
        <dbReference type="SAM" id="MobiDB-lite"/>
    </source>
</evidence>
<evidence type="ECO:0000256" key="2">
    <source>
        <dbReference type="SAM" id="Phobius"/>
    </source>
</evidence>
<gene>
    <name evidence="3" type="ORF">ABIQ69_12390</name>
</gene>